<accession>A0ABT8M712</accession>
<gene>
    <name evidence="1" type="ORF">FGU65_02230</name>
</gene>
<evidence type="ECO:0000313" key="1">
    <source>
        <dbReference type="EMBL" id="MDN7023723.1"/>
    </source>
</evidence>
<reference evidence="1" key="1">
    <citation type="submission" date="2019-05" db="EMBL/GenBank/DDBJ databases">
        <title>Methanoculleus sp. FWC-SCC1, a methanogenic archaeon isolated from deep marine cold seep.</title>
        <authorList>
            <person name="Chen Y.-W."/>
            <person name="Chen S.-C."/>
            <person name="Teng N.-H."/>
            <person name="Lai M.-C."/>
        </authorList>
    </citation>
    <scope>NUCLEOTIDE SEQUENCE</scope>
    <source>
        <strain evidence="1">FWC-SCC1</strain>
    </source>
</reference>
<comment type="caution">
    <text evidence="1">The sequence shown here is derived from an EMBL/GenBank/DDBJ whole genome shotgun (WGS) entry which is preliminary data.</text>
</comment>
<name>A0ABT8M712_9EURY</name>
<proteinExistence type="predicted"/>
<protein>
    <submittedName>
        <fullName evidence="1">Uncharacterized protein</fullName>
    </submittedName>
</protein>
<dbReference type="RefSeq" id="WP_301662772.1">
    <property type="nucleotide sequence ID" value="NZ_VCYH01000001.1"/>
</dbReference>
<keyword evidence="2" id="KW-1185">Reference proteome</keyword>
<sequence length="186" mass="21256">MDEHAIPCTFMVQEVYGFTRPSYLSLTQRAWNDSLKTPLISAVKQIPYVTPVGKRILQVISPASVAAHAKDLPASMHTGDLPVDDVLNLQPGDRVRVRSLEEIRSTLDENGKYKGLLFMPEMKTFCGKEYHVFKQVRSITLESNGEVRKLRSPTVFLEGVYCDGKRHNNCDRSCLLFWREAWLKRI</sequence>
<evidence type="ECO:0000313" key="2">
    <source>
        <dbReference type="Proteomes" id="UP001168338"/>
    </source>
</evidence>
<dbReference type="EMBL" id="VCYH01000001">
    <property type="protein sequence ID" value="MDN7023723.1"/>
    <property type="molecule type" value="Genomic_DNA"/>
</dbReference>
<organism evidence="1 2">
    <name type="scientific">Methanoculleus frigidifontis</name>
    <dbReference type="NCBI Taxonomy" id="2584085"/>
    <lineage>
        <taxon>Archaea</taxon>
        <taxon>Methanobacteriati</taxon>
        <taxon>Methanobacteriota</taxon>
        <taxon>Stenosarchaea group</taxon>
        <taxon>Methanomicrobia</taxon>
        <taxon>Methanomicrobiales</taxon>
        <taxon>Methanomicrobiaceae</taxon>
        <taxon>Methanoculleus</taxon>
    </lineage>
</organism>
<dbReference type="Proteomes" id="UP001168338">
    <property type="component" value="Unassembled WGS sequence"/>
</dbReference>